<organism evidence="2 3">
    <name type="scientific">Xenorhabdus cabanillasii JM26</name>
    <dbReference type="NCBI Taxonomy" id="1427517"/>
    <lineage>
        <taxon>Bacteria</taxon>
        <taxon>Pseudomonadati</taxon>
        <taxon>Pseudomonadota</taxon>
        <taxon>Gammaproteobacteria</taxon>
        <taxon>Enterobacterales</taxon>
        <taxon>Morganellaceae</taxon>
        <taxon>Xenorhabdus</taxon>
    </lineage>
</organism>
<feature type="domain" description="AAA" evidence="1">
    <location>
        <begin position="14"/>
        <end position="83"/>
    </location>
</feature>
<dbReference type="Pfam" id="PF13173">
    <property type="entry name" value="AAA_14"/>
    <property type="match status" value="1"/>
</dbReference>
<reference evidence="2 3" key="1">
    <citation type="submission" date="2013-11" db="EMBL/GenBank/DDBJ databases">
        <title>Draft genome sequence and annotation of the entomopathogenic bacterium, Xenorhabdus cabanillasi strain JM26.</title>
        <authorList>
            <person name="Gualtieri M."/>
            <person name="Ogier J.C."/>
            <person name="Pages S."/>
            <person name="Givaudan A."/>
            <person name="Gaudriault S."/>
        </authorList>
    </citation>
    <scope>NUCLEOTIDE SEQUENCE [LARGE SCALE GENOMIC DNA]</scope>
    <source>
        <strain evidence="2 3">JM26</strain>
    </source>
</reference>
<dbReference type="EMBL" id="CBXE010000361">
    <property type="protein sequence ID" value="CDL86577.1"/>
    <property type="molecule type" value="Genomic_DNA"/>
</dbReference>
<dbReference type="InterPro" id="IPR041682">
    <property type="entry name" value="AAA_14"/>
</dbReference>
<evidence type="ECO:0000259" key="1">
    <source>
        <dbReference type="Pfam" id="PF13173"/>
    </source>
</evidence>
<dbReference type="Gene3D" id="3.40.50.300">
    <property type="entry name" value="P-loop containing nucleotide triphosphate hydrolases"/>
    <property type="match status" value="1"/>
</dbReference>
<proteinExistence type="predicted"/>
<gene>
    <name evidence="2" type="ORF">XCR1_4230006</name>
</gene>
<dbReference type="PANTHER" id="PTHR43566:SF2">
    <property type="entry name" value="DUF4143 DOMAIN-CONTAINING PROTEIN"/>
    <property type="match status" value="1"/>
</dbReference>
<accession>W1J754</accession>
<dbReference type="AlphaFoldDB" id="W1J754"/>
<dbReference type="Proteomes" id="UP000019197">
    <property type="component" value="Unassembled WGS sequence"/>
</dbReference>
<evidence type="ECO:0000313" key="3">
    <source>
        <dbReference type="Proteomes" id="UP000019197"/>
    </source>
</evidence>
<comment type="caution">
    <text evidence="2">The sequence shown here is derived from an EMBL/GenBank/DDBJ whole genome shotgun (WGS) entry which is preliminary data.</text>
</comment>
<protein>
    <recommendedName>
        <fullName evidence="1">AAA domain-containing protein</fullName>
    </recommendedName>
</protein>
<dbReference type="SUPFAM" id="SSF52540">
    <property type="entry name" value="P-loop containing nucleoside triphosphate hydrolases"/>
    <property type="match status" value="1"/>
</dbReference>
<dbReference type="InterPro" id="IPR027417">
    <property type="entry name" value="P-loop_NTPase"/>
</dbReference>
<dbReference type="PANTHER" id="PTHR43566">
    <property type="entry name" value="CONSERVED PROTEIN"/>
    <property type="match status" value="1"/>
</dbReference>
<sequence>MVFCDNLKEALTDTPVVCLLGPRQVGKTTLVKELEPGRAYITFDDSTLLNAAKTDPLGFVQGLPDRVTLDEVQRVGANMNCISLTIGIKTKLRLI</sequence>
<name>W1J754_9GAMM</name>
<evidence type="ECO:0000313" key="2">
    <source>
        <dbReference type="EMBL" id="CDL86577.1"/>
    </source>
</evidence>
<dbReference type="RefSeq" id="WP_038266950.1">
    <property type="nucleotide sequence ID" value="NZ_CAWLVK010000361.1"/>
</dbReference>